<name>A0A1B0B837_9MUSC</name>
<keyword evidence="3" id="KW-1185">Reference proteome</keyword>
<reference evidence="3" key="1">
    <citation type="submission" date="2015-01" db="EMBL/GenBank/DDBJ databases">
        <authorList>
            <person name="Aksoy S."/>
            <person name="Warren W."/>
            <person name="Wilson R.K."/>
        </authorList>
    </citation>
    <scope>NUCLEOTIDE SEQUENCE [LARGE SCALE GENOMIC DNA]</scope>
    <source>
        <strain evidence="3">IAEA</strain>
    </source>
</reference>
<evidence type="ECO:0000259" key="1">
    <source>
        <dbReference type="Pfam" id="PF13307"/>
    </source>
</evidence>
<dbReference type="GO" id="GO:0006139">
    <property type="term" value="P:nucleobase-containing compound metabolic process"/>
    <property type="evidence" value="ECO:0007669"/>
    <property type="project" value="InterPro"/>
</dbReference>
<dbReference type="Proteomes" id="UP000092460">
    <property type="component" value="Unassembled WGS sequence"/>
</dbReference>
<dbReference type="STRING" id="67801.A0A1B0B837"/>
<proteinExistence type="predicted"/>
<dbReference type="GO" id="GO:0005634">
    <property type="term" value="C:nucleus"/>
    <property type="evidence" value="ECO:0007669"/>
    <property type="project" value="TreeGrafter"/>
</dbReference>
<dbReference type="PANTHER" id="PTHR11472:SF41">
    <property type="entry name" value="ATP-DEPENDENT DNA HELICASE DDX11-RELATED"/>
    <property type="match status" value="1"/>
</dbReference>
<dbReference type="EnsemblMetazoa" id="GPPI021866-RA">
    <property type="protein sequence ID" value="GPPI021866-PA"/>
    <property type="gene ID" value="GPPI021866"/>
</dbReference>
<dbReference type="GO" id="GO:0003676">
    <property type="term" value="F:nucleic acid binding"/>
    <property type="evidence" value="ECO:0007669"/>
    <property type="project" value="InterPro"/>
</dbReference>
<evidence type="ECO:0000313" key="2">
    <source>
        <dbReference type="EnsemblMetazoa" id="GPPI021866-PA"/>
    </source>
</evidence>
<dbReference type="InterPro" id="IPR006555">
    <property type="entry name" value="ATP-dep_Helicase_C"/>
</dbReference>
<accession>A0A1B0B837</accession>
<dbReference type="VEuPathDB" id="VectorBase:GPPI021866"/>
<dbReference type="GO" id="GO:0003678">
    <property type="term" value="F:DNA helicase activity"/>
    <property type="evidence" value="ECO:0007669"/>
    <property type="project" value="TreeGrafter"/>
</dbReference>
<dbReference type="InterPro" id="IPR045028">
    <property type="entry name" value="DinG/Rad3-like"/>
</dbReference>
<feature type="domain" description="ATP-dependent helicase C-terminal" evidence="1">
    <location>
        <begin position="1"/>
        <end position="42"/>
    </location>
</feature>
<protein>
    <recommendedName>
        <fullName evidence="1">ATP-dependent helicase C-terminal domain-containing protein</fullName>
    </recommendedName>
</protein>
<dbReference type="AlphaFoldDB" id="A0A1B0B837"/>
<dbReference type="Pfam" id="PF13307">
    <property type="entry name" value="Helicase_C_2"/>
    <property type="match status" value="1"/>
</dbReference>
<evidence type="ECO:0000313" key="3">
    <source>
        <dbReference type="Proteomes" id="UP000092460"/>
    </source>
</evidence>
<dbReference type="PANTHER" id="PTHR11472">
    <property type="entry name" value="DNA REPAIR DEAD HELICASE RAD3/XP-D SUBFAMILY MEMBER"/>
    <property type="match status" value="1"/>
</dbReference>
<dbReference type="GO" id="GO:0005524">
    <property type="term" value="F:ATP binding"/>
    <property type="evidence" value="ECO:0007669"/>
    <property type="project" value="InterPro"/>
</dbReference>
<dbReference type="GO" id="GO:0034085">
    <property type="term" value="P:establishment of sister chromatid cohesion"/>
    <property type="evidence" value="ECO:0007669"/>
    <property type="project" value="TreeGrafter"/>
</dbReference>
<dbReference type="GO" id="GO:0016818">
    <property type="term" value="F:hydrolase activity, acting on acid anhydrides, in phosphorus-containing anhydrides"/>
    <property type="evidence" value="ECO:0007669"/>
    <property type="project" value="InterPro"/>
</dbReference>
<dbReference type="Gene3D" id="3.40.50.300">
    <property type="entry name" value="P-loop containing nucleotide triphosphate hydrolases"/>
    <property type="match status" value="1"/>
</dbReference>
<reference evidence="2" key="2">
    <citation type="submission" date="2020-05" db="UniProtKB">
        <authorList>
            <consortium name="EnsemblMetazoa"/>
        </authorList>
    </citation>
    <scope>IDENTIFICATION</scope>
    <source>
        <strain evidence="2">IAEA</strain>
    </source>
</reference>
<organism evidence="2 3">
    <name type="scientific">Glossina palpalis gambiensis</name>
    <dbReference type="NCBI Taxonomy" id="67801"/>
    <lineage>
        <taxon>Eukaryota</taxon>
        <taxon>Metazoa</taxon>
        <taxon>Ecdysozoa</taxon>
        <taxon>Arthropoda</taxon>
        <taxon>Hexapoda</taxon>
        <taxon>Insecta</taxon>
        <taxon>Pterygota</taxon>
        <taxon>Neoptera</taxon>
        <taxon>Endopterygota</taxon>
        <taxon>Diptera</taxon>
        <taxon>Brachycera</taxon>
        <taxon>Muscomorpha</taxon>
        <taxon>Hippoboscoidea</taxon>
        <taxon>Glossinidae</taxon>
        <taxon>Glossina</taxon>
    </lineage>
</organism>
<sequence length="94" mass="10878">MTAVNQYIGRAVRPIGDYACVYLVHMRYTNQNIQRKLPQWIACHIQVTTSYGQVQARTFFETLVSNSFGWFHVCEAMIFMDKSVDFRATLSAFS</sequence>
<dbReference type="EMBL" id="JXJN01009823">
    <property type="status" value="NOT_ANNOTATED_CDS"/>
    <property type="molecule type" value="Genomic_DNA"/>
</dbReference>
<dbReference type="InterPro" id="IPR027417">
    <property type="entry name" value="P-loop_NTPase"/>
</dbReference>